<dbReference type="Gene3D" id="3.40.250.10">
    <property type="entry name" value="Rhodanese-like domain"/>
    <property type="match status" value="2"/>
</dbReference>
<dbReference type="PANTHER" id="PTHR11364">
    <property type="entry name" value="THIOSULFATE SULFERTANSFERASE"/>
    <property type="match status" value="1"/>
</dbReference>
<reference evidence="4" key="1">
    <citation type="submission" date="2020-12" db="EMBL/GenBank/DDBJ databases">
        <title>The genome sequence of Inhella sp. 4Y17.</title>
        <authorList>
            <person name="Liu Y."/>
        </authorList>
    </citation>
    <scope>NUCLEOTIDE SEQUENCE</scope>
    <source>
        <strain evidence="4">4Y10</strain>
    </source>
</reference>
<dbReference type="InterPro" id="IPR001763">
    <property type="entry name" value="Rhodanese-like_dom"/>
</dbReference>
<dbReference type="Proteomes" id="UP000620139">
    <property type="component" value="Unassembled WGS sequence"/>
</dbReference>
<dbReference type="GO" id="GO:0004792">
    <property type="term" value="F:thiosulfate-cyanide sulfurtransferase activity"/>
    <property type="evidence" value="ECO:0007669"/>
    <property type="project" value="InterPro"/>
</dbReference>
<dbReference type="InterPro" id="IPR036873">
    <property type="entry name" value="Rhodanese-like_dom_sf"/>
</dbReference>
<dbReference type="SMART" id="SM00450">
    <property type="entry name" value="RHOD"/>
    <property type="match status" value="2"/>
</dbReference>
<sequence length="285" mass="30723">MNDLTPVLIEASALRETLRGPHPPLVLDCRFELSNPASGRESFAQGHIPGAFYLHLDEDLSGPKDVDGHFRGRHPLPTREDFAARLAGLGWQPGRPVVAYDAQGGMYAARLWWMLRWLGETQIQLLNGGWGAWLAAGGDSARETAMPQAAPVPLSLPPEGMRTTTADQVQAQLGAVLLVDARGPERYRGEVEPLDAQPGHIPGAVNRPFGLNLQADGRFKPAAQLRAEWVQHGAVNGATVHQCGSGVTACHNLFSQALAGLGEGVLYPGSWSEWCRDPRRPVAMG</sequence>
<evidence type="ECO:0000256" key="1">
    <source>
        <dbReference type="ARBA" id="ARBA00022679"/>
    </source>
</evidence>
<feature type="domain" description="Rhodanese" evidence="3">
    <location>
        <begin position="172"/>
        <end position="283"/>
    </location>
</feature>
<keyword evidence="5" id="KW-1185">Reference proteome</keyword>
<evidence type="ECO:0000256" key="2">
    <source>
        <dbReference type="ARBA" id="ARBA00022737"/>
    </source>
</evidence>
<dbReference type="InterPro" id="IPR045078">
    <property type="entry name" value="TST/MPST-like"/>
</dbReference>
<dbReference type="PANTHER" id="PTHR11364:SF27">
    <property type="entry name" value="SULFURTRANSFERASE"/>
    <property type="match status" value="1"/>
</dbReference>
<dbReference type="AlphaFoldDB" id="A0A931IV32"/>
<proteinExistence type="predicted"/>
<evidence type="ECO:0000259" key="3">
    <source>
        <dbReference type="PROSITE" id="PS50206"/>
    </source>
</evidence>
<dbReference type="EMBL" id="JAEDAL010000002">
    <property type="protein sequence ID" value="MBH9552699.1"/>
    <property type="molecule type" value="Genomic_DNA"/>
</dbReference>
<gene>
    <name evidence="4" type="ORF">I7X43_07515</name>
</gene>
<accession>A0A931IV32</accession>
<name>A0A931IV32_9BURK</name>
<dbReference type="CDD" id="cd01448">
    <property type="entry name" value="TST_Repeat_1"/>
    <property type="match status" value="1"/>
</dbReference>
<dbReference type="PROSITE" id="PS50206">
    <property type="entry name" value="RHODANESE_3"/>
    <property type="match status" value="2"/>
</dbReference>
<dbReference type="SUPFAM" id="SSF52821">
    <property type="entry name" value="Rhodanese/Cell cycle control phosphatase"/>
    <property type="match status" value="2"/>
</dbReference>
<feature type="domain" description="Rhodanese" evidence="3">
    <location>
        <begin position="20"/>
        <end position="142"/>
    </location>
</feature>
<evidence type="ECO:0000313" key="5">
    <source>
        <dbReference type="Proteomes" id="UP000620139"/>
    </source>
</evidence>
<dbReference type="PROSITE" id="PS00380">
    <property type="entry name" value="RHODANESE_1"/>
    <property type="match status" value="1"/>
</dbReference>
<dbReference type="InterPro" id="IPR001307">
    <property type="entry name" value="Thiosulphate_STrfase_CS"/>
</dbReference>
<organism evidence="4 5">
    <name type="scientific">Inhella gelatinilytica</name>
    <dbReference type="NCBI Taxonomy" id="2795030"/>
    <lineage>
        <taxon>Bacteria</taxon>
        <taxon>Pseudomonadati</taxon>
        <taxon>Pseudomonadota</taxon>
        <taxon>Betaproteobacteria</taxon>
        <taxon>Burkholderiales</taxon>
        <taxon>Sphaerotilaceae</taxon>
        <taxon>Inhella</taxon>
    </lineage>
</organism>
<evidence type="ECO:0000313" key="4">
    <source>
        <dbReference type="EMBL" id="MBH9552699.1"/>
    </source>
</evidence>
<dbReference type="RefSeq" id="WP_198100288.1">
    <property type="nucleotide sequence ID" value="NZ_JAEDAL010000002.1"/>
</dbReference>
<keyword evidence="1" id="KW-0808">Transferase</keyword>
<comment type="caution">
    <text evidence="4">The sequence shown here is derived from an EMBL/GenBank/DDBJ whole genome shotgun (WGS) entry which is preliminary data.</text>
</comment>
<dbReference type="CDD" id="cd01449">
    <property type="entry name" value="TST_Repeat_2"/>
    <property type="match status" value="1"/>
</dbReference>
<keyword evidence="2" id="KW-0677">Repeat</keyword>
<protein>
    <submittedName>
        <fullName evidence="4">Sulfurtransferase</fullName>
    </submittedName>
</protein>
<dbReference type="Pfam" id="PF00581">
    <property type="entry name" value="Rhodanese"/>
    <property type="match status" value="2"/>
</dbReference>